<gene>
    <name evidence="2" type="ORF">I303_07508</name>
    <name evidence="3" type="ORF">I303_108166</name>
</gene>
<sequence length="189" mass="20564">MNNGPPKFSQYPYYNMNGQPTAPWGAQSFAQPQGGTQTSYQSTTGQQASTTTAPVPNFWSITAPNPPEDTNTSTPTIGAAAAPNDDDSFVYPMSAYNISRATFGTSVNPAPPGYYGYGTSYYQSQQQQQEQTPAYATQQEAGTTTSNGTGSQSTKYLCRSCDRERIDKMDGFRYCWYCQTSTDIKTVTG</sequence>
<evidence type="ECO:0000313" key="2">
    <source>
        <dbReference type="EMBL" id="OBR82741.1"/>
    </source>
</evidence>
<dbReference type="VEuPathDB" id="FungiDB:I303_07508"/>
<evidence type="ECO:0000313" key="4">
    <source>
        <dbReference type="Proteomes" id="UP000078595"/>
    </source>
</evidence>
<reference evidence="2" key="1">
    <citation type="submission" date="2013-07" db="EMBL/GenBank/DDBJ databases">
        <title>The Genome Sequence of Cryptococcus dejecticola CBS10117.</title>
        <authorList>
            <consortium name="The Broad Institute Genome Sequencing Platform"/>
            <person name="Cuomo C."/>
            <person name="Litvintseva A."/>
            <person name="Chen Y."/>
            <person name="Heitman J."/>
            <person name="Sun S."/>
            <person name="Springer D."/>
            <person name="Dromer F."/>
            <person name="Young S.K."/>
            <person name="Zeng Q."/>
            <person name="Gargeya S."/>
            <person name="Fitzgerald M."/>
            <person name="Abouelleil A."/>
            <person name="Alvarado L."/>
            <person name="Berlin A.M."/>
            <person name="Chapman S.B."/>
            <person name="Dewar J."/>
            <person name="Goldberg J."/>
            <person name="Griggs A."/>
            <person name="Gujja S."/>
            <person name="Hansen M."/>
            <person name="Howarth C."/>
            <person name="Imamovic A."/>
            <person name="Larimer J."/>
            <person name="McCowan C."/>
            <person name="Murphy C."/>
            <person name="Pearson M."/>
            <person name="Priest M."/>
            <person name="Roberts A."/>
            <person name="Saif S."/>
            <person name="Shea T."/>
            <person name="Sykes S."/>
            <person name="Wortman J."/>
            <person name="Nusbaum C."/>
            <person name="Birren B."/>
        </authorList>
    </citation>
    <scope>NUCLEOTIDE SEQUENCE [LARGE SCALE GENOMIC DNA]</scope>
    <source>
        <strain evidence="2">CBS 10117</strain>
    </source>
</reference>
<protein>
    <submittedName>
        <fullName evidence="2">Uncharacterized protein</fullName>
    </submittedName>
</protein>
<dbReference type="GeneID" id="28971207"/>
<dbReference type="RefSeq" id="XP_018260583.1">
    <property type="nucleotide sequence ID" value="XM_018410773.1"/>
</dbReference>
<feature type="region of interest" description="Disordered" evidence="1">
    <location>
        <begin position="125"/>
        <end position="154"/>
    </location>
</feature>
<dbReference type="KEGG" id="kdj:28971207"/>
<dbReference type="AlphaFoldDB" id="A0A1A5ZY56"/>
<reference evidence="3" key="2">
    <citation type="submission" date="2013-07" db="EMBL/GenBank/DDBJ databases">
        <authorList>
            <consortium name="The Broad Institute Genome Sequencing Platform"/>
            <person name="Cuomo C."/>
            <person name="Litvintseva A."/>
            <person name="Chen Y."/>
            <person name="Heitman J."/>
            <person name="Sun S."/>
            <person name="Springer D."/>
            <person name="Dromer F."/>
            <person name="Young S.K."/>
            <person name="Zeng Q."/>
            <person name="Gargeya S."/>
            <person name="Fitzgerald M."/>
            <person name="Abouelleil A."/>
            <person name="Alvarado L."/>
            <person name="Berlin A.M."/>
            <person name="Chapman S.B."/>
            <person name="Dewar J."/>
            <person name="Goldberg J."/>
            <person name="Griggs A."/>
            <person name="Gujja S."/>
            <person name="Hansen M."/>
            <person name="Howarth C."/>
            <person name="Imamovic A."/>
            <person name="Larimer J."/>
            <person name="McCowan C."/>
            <person name="Murphy C."/>
            <person name="Pearson M."/>
            <person name="Priest M."/>
            <person name="Roberts A."/>
            <person name="Saif S."/>
            <person name="Shea T."/>
            <person name="Sykes S."/>
            <person name="Wortman J."/>
            <person name="Nusbaum C."/>
            <person name="Birren B."/>
        </authorList>
    </citation>
    <scope>NUCLEOTIDE SEQUENCE</scope>
    <source>
        <strain evidence="3">CBS 10117</strain>
    </source>
</reference>
<name>A0A1A5ZY56_9TREE</name>
<organism evidence="2">
    <name type="scientific">Kwoniella dejecticola CBS 10117</name>
    <dbReference type="NCBI Taxonomy" id="1296121"/>
    <lineage>
        <taxon>Eukaryota</taxon>
        <taxon>Fungi</taxon>
        <taxon>Dikarya</taxon>
        <taxon>Basidiomycota</taxon>
        <taxon>Agaricomycotina</taxon>
        <taxon>Tremellomycetes</taxon>
        <taxon>Tremellales</taxon>
        <taxon>Cryptococcaceae</taxon>
        <taxon>Kwoniella</taxon>
    </lineage>
</organism>
<feature type="compositionally biased region" description="Polar residues" evidence="1">
    <location>
        <begin position="59"/>
        <end position="76"/>
    </location>
</feature>
<accession>A0A1A5ZY56</accession>
<keyword evidence="4" id="KW-1185">Reference proteome</keyword>
<proteinExistence type="predicted"/>
<feature type="compositionally biased region" description="Low complexity" evidence="1">
    <location>
        <begin position="31"/>
        <end position="52"/>
    </location>
</feature>
<dbReference type="EMBL" id="KI894035">
    <property type="protein sequence ID" value="OBR82741.1"/>
    <property type="molecule type" value="Genomic_DNA"/>
</dbReference>
<feature type="region of interest" description="Disordered" evidence="1">
    <location>
        <begin position="24"/>
        <end position="80"/>
    </location>
</feature>
<dbReference type="Proteomes" id="UP000078595">
    <property type="component" value="Chromosome 11"/>
</dbReference>
<dbReference type="EMBL" id="CP144540">
    <property type="protein sequence ID" value="WWC65548.1"/>
    <property type="molecule type" value="Genomic_DNA"/>
</dbReference>
<reference evidence="3" key="3">
    <citation type="submission" date="2024-02" db="EMBL/GenBank/DDBJ databases">
        <title>Comparative genomics of Cryptococcus and Kwoniella reveals pathogenesis evolution and contrasting modes of karyotype evolution via chromosome fusion or intercentromeric recombination.</title>
        <authorList>
            <person name="Coelho M.A."/>
            <person name="David-Palma M."/>
            <person name="Shea T."/>
            <person name="Bowers K."/>
            <person name="McGinley-Smith S."/>
            <person name="Mohammad A.W."/>
            <person name="Gnirke A."/>
            <person name="Yurkov A.M."/>
            <person name="Nowrousian M."/>
            <person name="Sun S."/>
            <person name="Cuomo C.A."/>
            <person name="Heitman J."/>
        </authorList>
    </citation>
    <scope>NUCLEOTIDE SEQUENCE</scope>
    <source>
        <strain evidence="3">CBS 10117</strain>
    </source>
</reference>
<evidence type="ECO:0000256" key="1">
    <source>
        <dbReference type="SAM" id="MobiDB-lite"/>
    </source>
</evidence>
<evidence type="ECO:0000313" key="3">
    <source>
        <dbReference type="EMBL" id="WWC65548.1"/>
    </source>
</evidence>